<protein>
    <submittedName>
        <fullName evidence="4">von Willebrand domain protein</fullName>
    </submittedName>
</protein>
<dbReference type="STRING" id="344612.A1C6V1"/>
<dbReference type="Pfam" id="PF08487">
    <property type="entry name" value="VIT"/>
    <property type="match status" value="1"/>
</dbReference>
<evidence type="ECO:0000313" key="4">
    <source>
        <dbReference type="EMBL" id="EAW14122.1"/>
    </source>
</evidence>
<dbReference type="SMART" id="SM00327">
    <property type="entry name" value="VWA"/>
    <property type="match status" value="1"/>
</dbReference>
<evidence type="ECO:0000259" key="2">
    <source>
        <dbReference type="PROSITE" id="PS50234"/>
    </source>
</evidence>
<feature type="domain" description="VIT" evidence="3">
    <location>
        <begin position="5"/>
        <end position="136"/>
    </location>
</feature>
<dbReference type="PANTHER" id="PTHR45737">
    <property type="entry name" value="VON WILLEBRAND FACTOR A DOMAIN-CONTAINING PROTEIN 5A"/>
    <property type="match status" value="1"/>
</dbReference>
<dbReference type="OrthoDB" id="1729737at2759"/>
<dbReference type="SMART" id="SM00609">
    <property type="entry name" value="VIT"/>
    <property type="match status" value="1"/>
</dbReference>
<dbReference type="AlphaFoldDB" id="A1C6V1"/>
<dbReference type="PANTHER" id="PTHR45737:SF6">
    <property type="entry name" value="VON WILLEBRAND FACTOR A DOMAIN-CONTAINING PROTEIN 5A"/>
    <property type="match status" value="1"/>
</dbReference>
<dbReference type="Pfam" id="PF13768">
    <property type="entry name" value="VWA_3"/>
    <property type="match status" value="1"/>
</dbReference>
<dbReference type="KEGG" id="act:ACLA_071550"/>
<gene>
    <name evidence="4" type="ORF">ACLA_071550</name>
</gene>
<dbReference type="InterPro" id="IPR002035">
    <property type="entry name" value="VWF_A"/>
</dbReference>
<organism evidence="4 5">
    <name type="scientific">Aspergillus clavatus (strain ATCC 1007 / CBS 513.65 / DSM 816 / NCTC 3887 / NRRL 1 / QM 1276 / 107)</name>
    <dbReference type="NCBI Taxonomy" id="344612"/>
    <lineage>
        <taxon>Eukaryota</taxon>
        <taxon>Fungi</taxon>
        <taxon>Dikarya</taxon>
        <taxon>Ascomycota</taxon>
        <taxon>Pezizomycotina</taxon>
        <taxon>Eurotiomycetes</taxon>
        <taxon>Eurotiomycetidae</taxon>
        <taxon>Eurotiales</taxon>
        <taxon>Aspergillaceae</taxon>
        <taxon>Aspergillus</taxon>
        <taxon>Aspergillus subgen. Fumigati</taxon>
    </lineage>
</organism>
<evidence type="ECO:0000313" key="5">
    <source>
        <dbReference type="Proteomes" id="UP000006701"/>
    </source>
</evidence>
<dbReference type="SUPFAM" id="SSF53300">
    <property type="entry name" value="vWA-like"/>
    <property type="match status" value="1"/>
</dbReference>
<dbReference type="eggNOG" id="ENOG502QRPK">
    <property type="taxonomic scope" value="Eukaryota"/>
</dbReference>
<sequence length="859" mass="94204">MTLCGCFYQPVPRSKPVYLPRVAIDIRATILSSTARTVFTQTYCNPSEKLIKEASYIFPLHHGVSAVEFHCQVGSRKLHSRVKPRQEAKTEYENAVDTGQSAALMDQTLSATDVFSLKLGNVQPGEKVVVELTVVGDLTQDAQTDGIRYTIPNSIAPRYGVQPDDIQLSSASSTQFEGISITVDVQMEKVAIIREIQSSSHTLNVSLGRISSVSDTTFNPWQASASTKITQDDALLRDFVLLIKADGLDTPRAMLEIHARLPNQRAILTTLVPKFGLPLSKPEMIFVIDRSGSMDDKIATLKTALKVFLKSLPLGVCFNICSFGSSYSFLWDRSRLYDAASLQDALNFVETVDSDMGGTEMQGAVEAAVGGRLPDKELEVLILTDGQIWRQKVLFEFVRRTAADDSARFFSLGIGDAASHSLIEGIARAGNGFSQSVLKYEELDRKVVRMLKGALTPHISDYKLELEYESSEQEEFELVEHEGPTTVPVEMEPKDQQPISLFHPNYTEPEDVDMVDVSNLPHVFPPSIIQAPHEIPPLYPFIRTTAYLLLNPESTHQTPAAVIFKATSKQGPLVLRIPIDNVGKAETIHQLACRKAMLEMETGHGWLGEIDLGHGDGLKNLHDDTALRIIEQQCENLGTRLQVVGRYCSFVALEIDSSSQSEREVESAADIHRSPPLAPTVSEFAPAMRCLQSPNSPFASSSFAAAPPPPCPAPAGFGSGRGGGPRLRTASRSTGIAGDLQDSTADISGASQEVSKVHQIIALQSFEGHWDWTSELMGILEVDEAALRERLARDGDGKYDDKIVVTMLVLAYLRNKCPADRSLWELVYGKAEDWVKQRVAEGKGVSEAMKNDLSGLVFS</sequence>
<proteinExistence type="predicted"/>
<dbReference type="PROSITE" id="PS51468">
    <property type="entry name" value="VIT"/>
    <property type="match status" value="1"/>
</dbReference>
<feature type="region of interest" description="Disordered" evidence="1">
    <location>
        <begin position="712"/>
        <end position="731"/>
    </location>
</feature>
<evidence type="ECO:0000259" key="3">
    <source>
        <dbReference type="PROSITE" id="PS51468"/>
    </source>
</evidence>
<feature type="domain" description="VWFA" evidence="2">
    <location>
        <begin position="283"/>
        <end position="459"/>
    </location>
</feature>
<dbReference type="EMBL" id="DS027045">
    <property type="protein sequence ID" value="EAW14122.1"/>
    <property type="molecule type" value="Genomic_DNA"/>
</dbReference>
<dbReference type="InterPro" id="IPR036465">
    <property type="entry name" value="vWFA_dom_sf"/>
</dbReference>
<dbReference type="GeneID" id="4708064"/>
<dbReference type="VEuPathDB" id="FungiDB:ACLA_071550"/>
<dbReference type="RefSeq" id="XP_001275548.1">
    <property type="nucleotide sequence ID" value="XM_001275547.1"/>
</dbReference>
<dbReference type="OMA" id="QRAIMTT"/>
<dbReference type="Gene3D" id="3.40.50.410">
    <property type="entry name" value="von Willebrand factor, type A domain"/>
    <property type="match status" value="1"/>
</dbReference>
<dbReference type="InterPro" id="IPR013694">
    <property type="entry name" value="VIT"/>
</dbReference>
<keyword evidence="5" id="KW-1185">Reference proteome</keyword>
<evidence type="ECO:0000256" key="1">
    <source>
        <dbReference type="SAM" id="MobiDB-lite"/>
    </source>
</evidence>
<accession>A1C6V1</accession>
<reference evidence="4 5" key="1">
    <citation type="journal article" date="2008" name="PLoS Genet.">
        <title>Genomic islands in the pathogenic filamentous fungus Aspergillus fumigatus.</title>
        <authorList>
            <person name="Fedorova N.D."/>
            <person name="Khaldi N."/>
            <person name="Joardar V.S."/>
            <person name="Maiti R."/>
            <person name="Amedeo P."/>
            <person name="Anderson M.J."/>
            <person name="Crabtree J."/>
            <person name="Silva J.C."/>
            <person name="Badger J.H."/>
            <person name="Albarraq A."/>
            <person name="Angiuoli S."/>
            <person name="Bussey H."/>
            <person name="Bowyer P."/>
            <person name="Cotty P.J."/>
            <person name="Dyer P.S."/>
            <person name="Egan A."/>
            <person name="Galens K."/>
            <person name="Fraser-Liggett C.M."/>
            <person name="Haas B.J."/>
            <person name="Inman J.M."/>
            <person name="Kent R."/>
            <person name="Lemieux S."/>
            <person name="Malavazi I."/>
            <person name="Orvis J."/>
            <person name="Roemer T."/>
            <person name="Ronning C.M."/>
            <person name="Sundaram J.P."/>
            <person name="Sutton G."/>
            <person name="Turner G."/>
            <person name="Venter J.C."/>
            <person name="White O.R."/>
            <person name="Whitty B.R."/>
            <person name="Youngman P."/>
            <person name="Wolfe K.H."/>
            <person name="Goldman G.H."/>
            <person name="Wortman J.R."/>
            <person name="Jiang B."/>
            <person name="Denning D.W."/>
            <person name="Nierman W.C."/>
        </authorList>
    </citation>
    <scope>NUCLEOTIDE SEQUENCE [LARGE SCALE GENOMIC DNA]</scope>
    <source>
        <strain evidence="5">ATCC 1007 / CBS 513.65 / DSM 816 / NCTC 3887 / NRRL 1</strain>
    </source>
</reference>
<dbReference type="HOGENOM" id="CLU_003826_2_0_1"/>
<dbReference type="PROSITE" id="PS50234">
    <property type="entry name" value="VWFA"/>
    <property type="match status" value="1"/>
</dbReference>
<dbReference type="Proteomes" id="UP000006701">
    <property type="component" value="Unassembled WGS sequence"/>
</dbReference>
<name>A1C6V1_ASPCL</name>